<dbReference type="Gene3D" id="3.90.1150.30">
    <property type="match status" value="1"/>
</dbReference>
<proteinExistence type="predicted"/>
<organism evidence="1 2">
    <name type="scientific">Streptomyces lonarensis</name>
    <dbReference type="NCBI Taxonomy" id="700599"/>
    <lineage>
        <taxon>Bacteria</taxon>
        <taxon>Bacillati</taxon>
        <taxon>Actinomycetota</taxon>
        <taxon>Actinomycetes</taxon>
        <taxon>Kitasatosporales</taxon>
        <taxon>Streptomycetaceae</taxon>
        <taxon>Streptomyces</taxon>
    </lineage>
</organism>
<comment type="caution">
    <text evidence="1">The sequence shown here is derived from an EMBL/GenBank/DDBJ whole genome shotgun (WGS) entry which is preliminary data.</text>
</comment>
<dbReference type="GO" id="GO:0003677">
    <property type="term" value="F:DNA binding"/>
    <property type="evidence" value="ECO:0007669"/>
    <property type="project" value="UniProtKB-KW"/>
</dbReference>
<dbReference type="InterPro" id="IPR038056">
    <property type="entry name" value="YjbR-like_sf"/>
</dbReference>
<dbReference type="RefSeq" id="WP_167970983.1">
    <property type="nucleotide sequence ID" value="NZ_BHZG01000272.1"/>
</dbReference>
<sequence>MAAGRDEQRGGVWERVRAHALGLPGVVEEFPWGESAVKAGSRVFAFLGAPAAGAAPAMVVTLPSDDVRAHALSLPGAEPAGYGLARTGWVRVPLGGTAAAPADELLRDWGEESFRAIAPRRAVAELDARRA</sequence>
<accession>A0A7X6HZH4</accession>
<evidence type="ECO:0000313" key="2">
    <source>
        <dbReference type="Proteomes" id="UP000578686"/>
    </source>
</evidence>
<dbReference type="EMBL" id="JAAVJD010000099">
    <property type="protein sequence ID" value="NJQ06661.1"/>
    <property type="molecule type" value="Genomic_DNA"/>
</dbReference>
<protein>
    <submittedName>
        <fullName evidence="1">MmcQ/YjbR family DNA-binding protein</fullName>
    </submittedName>
</protein>
<evidence type="ECO:0000313" key="1">
    <source>
        <dbReference type="EMBL" id="NJQ06661.1"/>
    </source>
</evidence>
<dbReference type="SUPFAM" id="SSF142906">
    <property type="entry name" value="YjbR-like"/>
    <property type="match status" value="1"/>
</dbReference>
<gene>
    <name evidence="1" type="ORF">HCN56_13975</name>
</gene>
<dbReference type="InterPro" id="IPR058532">
    <property type="entry name" value="YjbR/MT2646/Rv2570-like"/>
</dbReference>
<dbReference type="Proteomes" id="UP000578686">
    <property type="component" value="Unassembled WGS sequence"/>
</dbReference>
<reference evidence="1 2" key="1">
    <citation type="submission" date="2020-03" db="EMBL/GenBank/DDBJ databases">
        <title>Draft genome of Streptomyces sp. ventii, isolated from the Axial Seamount in the Pacific Ocean, and resequencing of the two type strains Streptomyces lonarensis strain NCL 716 and Streptomyces bohaiensis strain 11A07.</title>
        <authorList>
            <person name="Loughran R.M."/>
            <person name="Pfannmuller K.M."/>
            <person name="Wasson B.J."/>
            <person name="Deadmond M.C."/>
            <person name="Paddock B.E."/>
            <person name="Koyack M.J."/>
            <person name="Gallegos D.A."/>
            <person name="Mitchell E.A."/>
            <person name="Ushijima B."/>
            <person name="Saw J.H."/>
            <person name="Mcphail K.L."/>
            <person name="Videau P."/>
        </authorList>
    </citation>
    <scope>NUCLEOTIDE SEQUENCE [LARGE SCALE GENOMIC DNA]</scope>
    <source>
        <strain evidence="1 2">NCL716</strain>
    </source>
</reference>
<keyword evidence="1" id="KW-0238">DNA-binding</keyword>
<keyword evidence="2" id="KW-1185">Reference proteome</keyword>
<dbReference type="AlphaFoldDB" id="A0A7X6HZH4"/>
<dbReference type="Pfam" id="PF04237">
    <property type="entry name" value="YjbR"/>
    <property type="match status" value="1"/>
</dbReference>
<name>A0A7X6HZH4_9ACTN</name>